<keyword evidence="1" id="KW-1133">Transmembrane helix</keyword>
<name>A0A8J4A5R1_9ACTN</name>
<protein>
    <recommendedName>
        <fullName evidence="4">DUF4386 family protein</fullName>
    </recommendedName>
</protein>
<dbReference type="RefSeq" id="WP_203933140.1">
    <property type="nucleotide sequence ID" value="NZ_BOPH01000113.1"/>
</dbReference>
<proteinExistence type="predicted"/>
<gene>
    <name evidence="2" type="ORF">Voc01_082280</name>
</gene>
<keyword evidence="3" id="KW-1185">Reference proteome</keyword>
<comment type="caution">
    <text evidence="2">The sequence shown here is derived from an EMBL/GenBank/DDBJ whole genome shotgun (WGS) entry which is preliminary data.</text>
</comment>
<organism evidence="2 3">
    <name type="scientific">Virgisporangium ochraceum</name>
    <dbReference type="NCBI Taxonomy" id="65505"/>
    <lineage>
        <taxon>Bacteria</taxon>
        <taxon>Bacillati</taxon>
        <taxon>Actinomycetota</taxon>
        <taxon>Actinomycetes</taxon>
        <taxon>Micromonosporales</taxon>
        <taxon>Micromonosporaceae</taxon>
        <taxon>Virgisporangium</taxon>
    </lineage>
</organism>
<dbReference type="AlphaFoldDB" id="A0A8J4A5R1"/>
<accession>A0A8J4A5R1</accession>
<keyword evidence="1" id="KW-0472">Membrane</keyword>
<feature type="transmembrane region" description="Helical" evidence="1">
    <location>
        <begin position="197"/>
        <end position="218"/>
    </location>
</feature>
<reference evidence="2" key="1">
    <citation type="submission" date="2021-01" db="EMBL/GenBank/DDBJ databases">
        <title>Whole genome shotgun sequence of Virgisporangium ochraceum NBRC 16418.</title>
        <authorList>
            <person name="Komaki H."/>
            <person name="Tamura T."/>
        </authorList>
    </citation>
    <scope>NUCLEOTIDE SEQUENCE</scope>
    <source>
        <strain evidence="2">NBRC 16418</strain>
    </source>
</reference>
<feature type="transmembrane region" description="Helical" evidence="1">
    <location>
        <begin position="60"/>
        <end position="80"/>
    </location>
</feature>
<feature type="transmembrane region" description="Helical" evidence="1">
    <location>
        <begin position="172"/>
        <end position="191"/>
    </location>
</feature>
<feature type="transmembrane region" description="Helical" evidence="1">
    <location>
        <begin position="145"/>
        <end position="165"/>
    </location>
</feature>
<evidence type="ECO:0000256" key="1">
    <source>
        <dbReference type="SAM" id="Phobius"/>
    </source>
</evidence>
<evidence type="ECO:0000313" key="3">
    <source>
        <dbReference type="Proteomes" id="UP000635606"/>
    </source>
</evidence>
<keyword evidence="1" id="KW-0812">Transmembrane</keyword>
<feature type="transmembrane region" description="Helical" evidence="1">
    <location>
        <begin position="92"/>
        <end position="110"/>
    </location>
</feature>
<dbReference type="Proteomes" id="UP000635606">
    <property type="component" value="Unassembled WGS sequence"/>
</dbReference>
<evidence type="ECO:0008006" key="4">
    <source>
        <dbReference type="Google" id="ProtNLM"/>
    </source>
</evidence>
<evidence type="ECO:0000313" key="2">
    <source>
        <dbReference type="EMBL" id="GIJ73311.1"/>
    </source>
</evidence>
<dbReference type="EMBL" id="BOPH01000113">
    <property type="protein sequence ID" value="GIJ73311.1"/>
    <property type="molecule type" value="Genomic_DNA"/>
</dbReference>
<sequence length="222" mass="22068">MVATTVVPPATRSPARTRAAGVGLVVGAAALAVAESIHPQSAGSGPEGLLESFAAHPGRWTLWSLLIMAMAMACLPGVVAWHGRARGRGARLTTAGAIVFGAALVAMFSFGESNGEGVGLAGGLDPVPADVVAAYTRLDSTGVTLFVMFLIAVPGFHLGLPLLLAGLARAGLVPVWLAVVGGVAALASIGVGGIHPLLGVAAFLVVAGTLAFLGVRLIRTVG</sequence>